<dbReference type="Gramene" id="OBART03G18210.1">
    <property type="protein sequence ID" value="OBART03G18210.1"/>
    <property type="gene ID" value="OBART03G18210"/>
</dbReference>
<dbReference type="PaxDb" id="65489-OBART03G18210.1"/>
<dbReference type="Pfam" id="PF03692">
    <property type="entry name" value="CxxCxxCC"/>
    <property type="match status" value="1"/>
</dbReference>
<dbReference type="Proteomes" id="UP000026960">
    <property type="component" value="Chromosome 3"/>
</dbReference>
<dbReference type="AlphaFoldDB" id="A0A0D3FIR7"/>
<dbReference type="PANTHER" id="PTHR42782:SF2">
    <property type="entry name" value="3-OXOACYL-[ACYL-CARRIER-PROTEIN] SYNTHASE-LIKE PROTEIN"/>
    <property type="match status" value="1"/>
</dbReference>
<feature type="region of interest" description="Disordered" evidence="1">
    <location>
        <begin position="40"/>
        <end position="60"/>
    </location>
</feature>
<feature type="region of interest" description="Disordered" evidence="1">
    <location>
        <begin position="539"/>
        <end position="630"/>
    </location>
</feature>
<organism evidence="2">
    <name type="scientific">Oryza barthii</name>
    <dbReference type="NCBI Taxonomy" id="65489"/>
    <lineage>
        <taxon>Eukaryota</taxon>
        <taxon>Viridiplantae</taxon>
        <taxon>Streptophyta</taxon>
        <taxon>Embryophyta</taxon>
        <taxon>Tracheophyta</taxon>
        <taxon>Spermatophyta</taxon>
        <taxon>Magnoliopsida</taxon>
        <taxon>Liliopsida</taxon>
        <taxon>Poales</taxon>
        <taxon>Poaceae</taxon>
        <taxon>BOP clade</taxon>
        <taxon>Oryzoideae</taxon>
        <taxon>Oryzeae</taxon>
        <taxon>Oryzinae</taxon>
        <taxon>Oryza</taxon>
    </lineage>
</organism>
<feature type="region of interest" description="Disordered" evidence="1">
    <location>
        <begin position="1"/>
        <end position="26"/>
    </location>
</feature>
<sequence>MEAAGGAGGASGGGGESQPPKTLKARLGDLAATEWLRGAIPLPYDPSRPARPPPDRPARSAAVRLLPPSRAPKLGKGGSAQSRLALLHSLAHTESWAVDLSWDIVARFGAPLRMPREFFDDFARVAQDEGRHFAVLSARLRELGSHYGALPAHDGLWDSATRTSHSLLARLAVEHCVHEARGLDVLPTTISRFRAGGDEQTAKLLEDVIYPEEITHCAAGVRWFRYLCLRSRNGDPTASSIPQAITQCSELPRDGTGDIHKVEEVEGDGPKAELAQASNGDDKTVQQVEDELAKCKLVDIGDDVEAAVIRTFHSVVREYFRGPLKPPFNTEARKAAGFEPAWYEPLAVKEAGRPAGGAAAGKAGRGQRGGGGRRKAKQTGGGAHHLRPRDNRGPLQHGRSLSTEAILAVQSLKRITSFDRSPAAAVPSTSLGASSRATSSPPWLSQRQGCWSLALSPLHVARIEPWYYPNPALYATFVSSSPVTEDGTAAAMDVLVEAFLEEKERGGGFVEGEEDVYKLMRLVRTLVAKERARAAWRGVAGDGRRRQVQAHQADPNRGPLLLVGWGQEEEGRAAGRGQAPPHPAAAAGGETKKKKKPDARTAAEAAQGLQRHEVERRKKPPPPPKQEKAKRVVRWKCAAGCGACCKLDKGPDFPSPEEIFAEHPEDLKLYKSMIGADGWCINYDKSTRTCNIYEERPVFCRVEPKVFEEYFGVPSRPSTFDREACSACVDTIKMVYGEESAELTNFKRVIREESKFRRHQWPIM</sequence>
<evidence type="ECO:0000313" key="3">
    <source>
        <dbReference type="Proteomes" id="UP000026960"/>
    </source>
</evidence>
<dbReference type="CDD" id="cd00657">
    <property type="entry name" value="Ferritin_like"/>
    <property type="match status" value="1"/>
</dbReference>
<evidence type="ECO:0008006" key="4">
    <source>
        <dbReference type="Google" id="ProtNLM"/>
    </source>
</evidence>
<feature type="compositionally biased region" description="Gly residues" evidence="1">
    <location>
        <begin position="1"/>
        <end position="16"/>
    </location>
</feature>
<protein>
    <recommendedName>
        <fullName evidence="4">DUF455 family protein</fullName>
    </recommendedName>
</protein>
<evidence type="ECO:0000256" key="1">
    <source>
        <dbReference type="SAM" id="MobiDB-lite"/>
    </source>
</evidence>
<keyword evidence="3" id="KW-1185">Reference proteome</keyword>
<name>A0A0D3FIR7_9ORYZ</name>
<proteinExistence type="predicted"/>
<dbReference type="InterPro" id="IPR009078">
    <property type="entry name" value="Ferritin-like_SF"/>
</dbReference>
<evidence type="ECO:0000313" key="2">
    <source>
        <dbReference type="EnsemblPlants" id="OBART03G18210.1"/>
    </source>
</evidence>
<dbReference type="InterPro" id="IPR007402">
    <property type="entry name" value="DUF455"/>
</dbReference>
<accession>A0A0D3FIR7</accession>
<feature type="compositionally biased region" description="Low complexity" evidence="1">
    <location>
        <begin position="575"/>
        <end position="589"/>
    </location>
</feature>
<dbReference type="eggNOG" id="ENOG502QTFW">
    <property type="taxonomic scope" value="Eukaryota"/>
</dbReference>
<reference evidence="2" key="1">
    <citation type="journal article" date="2009" name="Rice">
        <title>De Novo Next Generation Sequencing of Plant Genomes.</title>
        <authorList>
            <person name="Rounsley S."/>
            <person name="Marri P.R."/>
            <person name="Yu Y."/>
            <person name="He R."/>
            <person name="Sisneros N."/>
            <person name="Goicoechea J.L."/>
            <person name="Lee S.J."/>
            <person name="Angelova A."/>
            <person name="Kudrna D."/>
            <person name="Luo M."/>
            <person name="Affourtit J."/>
            <person name="Desany B."/>
            <person name="Knight J."/>
            <person name="Niazi F."/>
            <person name="Egholm M."/>
            <person name="Wing R.A."/>
        </authorList>
    </citation>
    <scope>NUCLEOTIDE SEQUENCE [LARGE SCALE GENOMIC DNA]</scope>
    <source>
        <strain evidence="2">cv. IRGC 105608</strain>
    </source>
</reference>
<feature type="compositionally biased region" description="Gly residues" evidence="1">
    <location>
        <begin position="354"/>
        <end position="370"/>
    </location>
</feature>
<dbReference type="InterPro" id="IPR005358">
    <property type="entry name" value="Puta_zinc/iron-chelating_dom"/>
</dbReference>
<dbReference type="InterPro" id="IPR011990">
    <property type="entry name" value="TPR-like_helical_dom_sf"/>
</dbReference>
<dbReference type="Pfam" id="PF04305">
    <property type="entry name" value="DUF455"/>
    <property type="match status" value="1"/>
</dbReference>
<feature type="compositionally biased region" description="Pro residues" evidence="1">
    <location>
        <begin position="43"/>
        <end position="52"/>
    </location>
</feature>
<dbReference type="Gene3D" id="1.25.40.10">
    <property type="entry name" value="Tetratricopeptide repeat domain"/>
    <property type="match status" value="1"/>
</dbReference>
<dbReference type="SUPFAM" id="SSF47240">
    <property type="entry name" value="Ferritin-like"/>
    <property type="match status" value="1"/>
</dbReference>
<feature type="region of interest" description="Disordered" evidence="1">
    <location>
        <begin position="354"/>
        <end position="400"/>
    </location>
</feature>
<dbReference type="STRING" id="65489.A0A0D3FIR7"/>
<dbReference type="EnsemblPlants" id="OBART03G18210.1">
    <property type="protein sequence ID" value="OBART03G18210.1"/>
    <property type="gene ID" value="OBART03G18210"/>
</dbReference>
<reference evidence="2" key="2">
    <citation type="submission" date="2015-03" db="UniProtKB">
        <authorList>
            <consortium name="EnsemblPlants"/>
        </authorList>
    </citation>
    <scope>IDENTIFICATION</scope>
</reference>
<dbReference type="HOGENOM" id="CLU_366158_0_0_1"/>
<dbReference type="PANTHER" id="PTHR42782">
    <property type="entry name" value="SI:CH73-314G15.3"/>
    <property type="match status" value="1"/>
</dbReference>